<feature type="region of interest" description="Disordered" evidence="1">
    <location>
        <begin position="84"/>
        <end position="105"/>
    </location>
</feature>
<organism evidence="3 4">
    <name type="scientific">Aureitalea marina</name>
    <dbReference type="NCBI Taxonomy" id="930804"/>
    <lineage>
        <taxon>Bacteria</taxon>
        <taxon>Pseudomonadati</taxon>
        <taxon>Bacteroidota</taxon>
        <taxon>Flavobacteriia</taxon>
        <taxon>Flavobacteriales</taxon>
        <taxon>Flavobacteriaceae</taxon>
        <taxon>Aureitalea</taxon>
    </lineage>
</organism>
<evidence type="ECO:0000313" key="3">
    <source>
        <dbReference type="EMBL" id="PQB04464.1"/>
    </source>
</evidence>
<keyword evidence="4" id="KW-1185">Reference proteome</keyword>
<comment type="caution">
    <text evidence="3">The sequence shown here is derived from an EMBL/GenBank/DDBJ whole genome shotgun (WGS) entry which is preliminary data.</text>
</comment>
<gene>
    <name evidence="3" type="ORF">BST85_05780</name>
</gene>
<dbReference type="SUPFAM" id="SSF47413">
    <property type="entry name" value="lambda repressor-like DNA-binding domains"/>
    <property type="match status" value="1"/>
</dbReference>
<protein>
    <recommendedName>
        <fullName evidence="2">HTH cro/C1-type domain-containing protein</fullName>
    </recommendedName>
</protein>
<sequence length="132" mass="15153">MVNSQDFAKRLHIILDYYQLSATSLADKLEVNRSTISHLLSGRNKPSLDFVMKLLSHFPEVDLYWLMNGTGKFPAEKNEAIRSTDSISMDMTPTESEGNKYHQKKEGLISDSQIERIVIFFKDGSFKAYDRD</sequence>
<dbReference type="OrthoDB" id="1034290at2"/>
<dbReference type="Gene3D" id="1.10.260.40">
    <property type="entry name" value="lambda repressor-like DNA-binding domains"/>
    <property type="match status" value="1"/>
</dbReference>
<dbReference type="AlphaFoldDB" id="A0A2S7KPA4"/>
<dbReference type="PROSITE" id="PS50943">
    <property type="entry name" value="HTH_CROC1"/>
    <property type="match status" value="1"/>
</dbReference>
<dbReference type="InterPro" id="IPR010982">
    <property type="entry name" value="Lambda_DNA-bd_dom_sf"/>
</dbReference>
<name>A0A2S7KPA4_9FLAO</name>
<feature type="domain" description="HTH cro/C1-type" evidence="2">
    <location>
        <begin position="20"/>
        <end position="66"/>
    </location>
</feature>
<feature type="compositionally biased region" description="Polar residues" evidence="1">
    <location>
        <begin position="84"/>
        <end position="96"/>
    </location>
</feature>
<dbReference type="Proteomes" id="UP000239800">
    <property type="component" value="Unassembled WGS sequence"/>
</dbReference>
<dbReference type="Pfam" id="PF01381">
    <property type="entry name" value="HTH_3"/>
    <property type="match status" value="1"/>
</dbReference>
<dbReference type="EMBL" id="MQUB01000001">
    <property type="protein sequence ID" value="PQB04464.1"/>
    <property type="molecule type" value="Genomic_DNA"/>
</dbReference>
<proteinExistence type="predicted"/>
<dbReference type="SMART" id="SM00530">
    <property type="entry name" value="HTH_XRE"/>
    <property type="match status" value="1"/>
</dbReference>
<dbReference type="CDD" id="cd00093">
    <property type="entry name" value="HTH_XRE"/>
    <property type="match status" value="1"/>
</dbReference>
<dbReference type="GO" id="GO:0003677">
    <property type="term" value="F:DNA binding"/>
    <property type="evidence" value="ECO:0007669"/>
    <property type="project" value="InterPro"/>
</dbReference>
<reference evidence="3 4" key="1">
    <citation type="submission" date="2016-11" db="EMBL/GenBank/DDBJ databases">
        <title>Trade-off between light-utilization and light-protection in marine flavobacteria.</title>
        <authorList>
            <person name="Kumagai Y."/>
        </authorList>
    </citation>
    <scope>NUCLEOTIDE SEQUENCE [LARGE SCALE GENOMIC DNA]</scope>
    <source>
        <strain evidence="3 4">NBRC 107741</strain>
    </source>
</reference>
<dbReference type="RefSeq" id="WP_104812389.1">
    <property type="nucleotide sequence ID" value="NZ_MQUB01000001.1"/>
</dbReference>
<evidence type="ECO:0000259" key="2">
    <source>
        <dbReference type="PROSITE" id="PS50943"/>
    </source>
</evidence>
<evidence type="ECO:0000256" key="1">
    <source>
        <dbReference type="SAM" id="MobiDB-lite"/>
    </source>
</evidence>
<evidence type="ECO:0000313" key="4">
    <source>
        <dbReference type="Proteomes" id="UP000239800"/>
    </source>
</evidence>
<dbReference type="InterPro" id="IPR001387">
    <property type="entry name" value="Cro/C1-type_HTH"/>
</dbReference>
<accession>A0A2S7KPA4</accession>